<dbReference type="RefSeq" id="WP_134435673.1">
    <property type="nucleotide sequence ID" value="NZ_JBEBQM010000089.1"/>
</dbReference>
<organism evidence="2 3">
    <name type="scientific">Dysgonomonas capnocytophagoides</name>
    <dbReference type="NCBI Taxonomy" id="45254"/>
    <lineage>
        <taxon>Bacteria</taxon>
        <taxon>Pseudomonadati</taxon>
        <taxon>Bacteroidota</taxon>
        <taxon>Bacteroidia</taxon>
        <taxon>Bacteroidales</taxon>
        <taxon>Dysgonomonadaceae</taxon>
        <taxon>Dysgonomonas</taxon>
    </lineage>
</organism>
<feature type="signal peptide" evidence="1">
    <location>
        <begin position="1"/>
        <end position="20"/>
    </location>
</feature>
<dbReference type="STRING" id="1121485.GCA_000426485_02676"/>
<evidence type="ECO:0000313" key="3">
    <source>
        <dbReference type="Proteomes" id="UP000297861"/>
    </source>
</evidence>
<dbReference type="InterPro" id="IPR025401">
    <property type="entry name" value="DUF4374"/>
</dbReference>
<accession>A0A4Y8L6N1</accession>
<comment type="caution">
    <text evidence="2">The sequence shown here is derived from an EMBL/GenBank/DDBJ whole genome shotgun (WGS) entry which is preliminary data.</text>
</comment>
<gene>
    <name evidence="2" type="ORF">E2605_04700</name>
</gene>
<dbReference type="PROSITE" id="PS51257">
    <property type="entry name" value="PROKAR_LIPOPROTEIN"/>
    <property type="match status" value="1"/>
</dbReference>
<dbReference type="OrthoDB" id="738440at2"/>
<dbReference type="Proteomes" id="UP000297861">
    <property type="component" value="Unassembled WGS sequence"/>
</dbReference>
<proteinExistence type="predicted"/>
<reference evidence="2 3" key="1">
    <citation type="submission" date="2019-03" db="EMBL/GenBank/DDBJ databases">
        <title>San Antonio Military Medical Center submission to MRSN (WRAIR), pending publication.</title>
        <authorList>
            <person name="Blyth D.M."/>
            <person name="Mccarthy S.L."/>
            <person name="Schall S.E."/>
            <person name="Stam J.A."/>
            <person name="Ong A.C."/>
            <person name="Mcgann P.T."/>
        </authorList>
    </citation>
    <scope>NUCLEOTIDE SEQUENCE [LARGE SCALE GENOMIC DNA]</scope>
    <source>
        <strain evidence="2 3">MRSN571793</strain>
    </source>
</reference>
<keyword evidence="3" id="KW-1185">Reference proteome</keyword>
<sequence>MKLKSLILSLLCLIGFAACDSDNNDPVQEENSNGNNKYIFVAYSVGSEGVESAPYIISTNSLSSGTLDLSKGIETDAYSFIVQNNTLFAAVYGFAGQGPITPYKLNSKGAVEQIGNKINAVTAAIYGTVNNNEWIGGGFTGSSTSPNATLFRVDAVNLQLAGTNSIDLTPLAIDNEWPSWHGVFQVDNDKLFIPYVTSPDNGDSKHKDRANILIVNYPELTYKKAIHDTRTGELGSWFGMQGLQQIEDGDVYAWSPAAGVDNPSAFIRVKKGAEEFDQSYFFNVEEKSGGLKLSRAEYLGGYKFLTSFFVSDEQVGQWNGRTKLAIVDVQNKSITWVTGVPEHAQMSYKQKIYVEDDKATAHYVLKDDNNKFFVYNIDIASAQGTKGLEIINAADVTTISKLTY</sequence>
<feature type="chain" id="PRO_5021225691" evidence="1">
    <location>
        <begin position="21"/>
        <end position="404"/>
    </location>
</feature>
<dbReference type="Pfam" id="PF14298">
    <property type="entry name" value="DUF4374"/>
    <property type="match status" value="1"/>
</dbReference>
<name>A0A4Y8L6N1_9BACT</name>
<dbReference type="EMBL" id="SOML01000002">
    <property type="protein sequence ID" value="TFD97921.1"/>
    <property type="molecule type" value="Genomic_DNA"/>
</dbReference>
<dbReference type="AlphaFoldDB" id="A0A4Y8L6N1"/>
<evidence type="ECO:0000313" key="2">
    <source>
        <dbReference type="EMBL" id="TFD97921.1"/>
    </source>
</evidence>
<evidence type="ECO:0000256" key="1">
    <source>
        <dbReference type="SAM" id="SignalP"/>
    </source>
</evidence>
<protein>
    <submittedName>
        <fullName evidence="2">DUF4374 domain-containing protein</fullName>
    </submittedName>
</protein>
<keyword evidence="1" id="KW-0732">Signal</keyword>